<keyword evidence="9 11" id="KW-0472">Membrane</keyword>
<dbReference type="InterPro" id="IPR012910">
    <property type="entry name" value="Plug_dom"/>
</dbReference>
<keyword evidence="14" id="KW-0732">Signal</keyword>
<evidence type="ECO:0000259" key="15">
    <source>
        <dbReference type="Pfam" id="PF00593"/>
    </source>
</evidence>
<dbReference type="GO" id="GO:0006826">
    <property type="term" value="P:iron ion transport"/>
    <property type="evidence" value="ECO:0007669"/>
    <property type="project" value="UniProtKB-KW"/>
</dbReference>
<evidence type="ECO:0000313" key="18">
    <source>
        <dbReference type="Proteomes" id="UP000249066"/>
    </source>
</evidence>
<dbReference type="Gene3D" id="2.40.170.20">
    <property type="entry name" value="TonB-dependent receptor, beta-barrel domain"/>
    <property type="match status" value="1"/>
</dbReference>
<accession>A0A2W5CAR6</accession>
<sequence length="819" mass="88212">MKNIKLARAFWLASAGILSGALCAGNAYAADDAAPAAATAPVADAGGEGLGDIVVTATKRETNLQKTPIAISVVSEKTLVDRHVQSLIDLADGGIPSLRIATFEARQSALTVGIRGIVPFDANQTARDQGVGVYVDGVYLGRQQGLNAALFDVQRIEVLRGPQGTLFGRNTEGGAVSIVTKDPTGEFGGRLTGGFGNYGSYTTEAHVDLPAFGNLAVKVDGLIQHQDPTVKNPLAGQAGWNQYNRVGGRISAKWTPTDNLTMLLSYDKAKDENTPFYSQLVNYNPNNYPVATLAQINANGGKLPAGFIAPLSPLVTVSGDHRMKVADIGVPQQPSVDRTEGVAFTIKYKISPNIELRSITGARNVTTDQWDNSGGAHRTVFLPNSNFSRYSLSYLHQNQVSQEFQLVGSLPQIDYVAGLYYFSENAREEAATPSSNKWNADGTGYTINSESVPGAITSGNQGWDRASWFRQRGSEASAHSYAAFGQFTFTPDALGDIVHLTAGGRYTRDKRNGTLYLVQGKATNFTFNYSKGRFDPMVTLAVDAAPGVNLYAKYSTGYRAGGANDRSQTFQAFGPEVVKSYEIGAKTDFFDHRVRLNVAGYLMDRTGTQTDFDNVDTNPASPTYNLHTEETRNAPGKSKIRGVEADLTVNPVEGLTLGASYAYTHTKVPPTPNPFLNNRPFQVYVVYTPKNAASGFIDYSLPVSGNGMGLRLHLDANYASPQRSFQAESVQSDSSFIVNGRLALADIPMTGEKTKLTVAVWTRNLFNETHIYRRSAANSSPTANYSNGVLTGYSYGGVLGDYANFNPPRTFGVEATLNF</sequence>
<name>A0A2W5CAR6_9SPHN</name>
<dbReference type="PROSITE" id="PS52016">
    <property type="entry name" value="TONB_DEPENDENT_REC_3"/>
    <property type="match status" value="1"/>
</dbReference>
<evidence type="ECO:0000256" key="9">
    <source>
        <dbReference type="ARBA" id="ARBA00023136"/>
    </source>
</evidence>
<dbReference type="Pfam" id="PF07715">
    <property type="entry name" value="Plug"/>
    <property type="match status" value="1"/>
</dbReference>
<feature type="domain" description="TonB-dependent receptor-like beta-barrel" evidence="15">
    <location>
        <begin position="343"/>
        <end position="743"/>
    </location>
</feature>
<evidence type="ECO:0000256" key="7">
    <source>
        <dbReference type="ARBA" id="ARBA00023065"/>
    </source>
</evidence>
<evidence type="ECO:0000256" key="12">
    <source>
        <dbReference type="RuleBase" id="RU003357"/>
    </source>
</evidence>
<dbReference type="GO" id="GO:0009279">
    <property type="term" value="C:cell outer membrane"/>
    <property type="evidence" value="ECO:0007669"/>
    <property type="project" value="UniProtKB-SubCell"/>
</dbReference>
<dbReference type="InterPro" id="IPR036942">
    <property type="entry name" value="Beta-barrel_TonB_sf"/>
</dbReference>
<dbReference type="AlphaFoldDB" id="A0A2W5CAR6"/>
<dbReference type="InterPro" id="IPR039426">
    <property type="entry name" value="TonB-dep_rcpt-like"/>
</dbReference>
<feature type="signal peptide" evidence="14">
    <location>
        <begin position="1"/>
        <end position="29"/>
    </location>
</feature>
<evidence type="ECO:0000256" key="11">
    <source>
        <dbReference type="PROSITE-ProRule" id="PRU01360"/>
    </source>
</evidence>
<evidence type="ECO:0000256" key="4">
    <source>
        <dbReference type="ARBA" id="ARBA00022496"/>
    </source>
</evidence>
<keyword evidence="8 12" id="KW-0798">TonB box</keyword>
<keyword evidence="6" id="KW-0408">Iron</keyword>
<keyword evidence="5 11" id="KW-0812">Transmembrane</keyword>
<feature type="chain" id="PRO_5016013112" evidence="14">
    <location>
        <begin position="30"/>
        <end position="819"/>
    </location>
</feature>
<organism evidence="17 18">
    <name type="scientific">Sphingomonas sanxanigenens</name>
    <dbReference type="NCBI Taxonomy" id="397260"/>
    <lineage>
        <taxon>Bacteria</taxon>
        <taxon>Pseudomonadati</taxon>
        <taxon>Pseudomonadota</taxon>
        <taxon>Alphaproteobacteria</taxon>
        <taxon>Sphingomonadales</taxon>
        <taxon>Sphingomonadaceae</taxon>
        <taxon>Sphingomonas</taxon>
    </lineage>
</organism>
<evidence type="ECO:0000256" key="2">
    <source>
        <dbReference type="ARBA" id="ARBA00022448"/>
    </source>
</evidence>
<keyword evidence="3 11" id="KW-1134">Transmembrane beta strand</keyword>
<evidence type="ECO:0000313" key="17">
    <source>
        <dbReference type="EMBL" id="PZO91418.1"/>
    </source>
</evidence>
<keyword evidence="4" id="KW-0410">Iron transport</keyword>
<keyword evidence="17" id="KW-0675">Receptor</keyword>
<comment type="caution">
    <text evidence="17">The sequence shown here is derived from an EMBL/GenBank/DDBJ whole genome shotgun (WGS) entry which is preliminary data.</text>
</comment>
<dbReference type="Pfam" id="PF00593">
    <property type="entry name" value="TonB_dep_Rec_b-barrel"/>
    <property type="match status" value="1"/>
</dbReference>
<evidence type="ECO:0000256" key="10">
    <source>
        <dbReference type="ARBA" id="ARBA00023237"/>
    </source>
</evidence>
<dbReference type="EMBL" id="QFNN01000009">
    <property type="protein sequence ID" value="PZO91418.1"/>
    <property type="molecule type" value="Genomic_DNA"/>
</dbReference>
<keyword evidence="10 11" id="KW-0998">Cell outer membrane</keyword>
<dbReference type="PANTHER" id="PTHR32552:SF81">
    <property type="entry name" value="TONB-DEPENDENT OUTER MEMBRANE RECEPTOR"/>
    <property type="match status" value="1"/>
</dbReference>
<dbReference type="InterPro" id="IPR000531">
    <property type="entry name" value="Beta-barrel_TonB"/>
</dbReference>
<keyword evidence="7" id="KW-0406">Ion transport</keyword>
<dbReference type="Proteomes" id="UP000249066">
    <property type="component" value="Unassembled WGS sequence"/>
</dbReference>
<evidence type="ECO:0000259" key="16">
    <source>
        <dbReference type="Pfam" id="PF07715"/>
    </source>
</evidence>
<evidence type="ECO:0000256" key="14">
    <source>
        <dbReference type="SAM" id="SignalP"/>
    </source>
</evidence>
<keyword evidence="2 11" id="KW-0813">Transport</keyword>
<dbReference type="SUPFAM" id="SSF56935">
    <property type="entry name" value="Porins"/>
    <property type="match status" value="1"/>
</dbReference>
<comment type="subcellular location">
    <subcellularLocation>
        <location evidence="1 11">Cell outer membrane</location>
        <topology evidence="1 11">Multi-pass membrane protein</topology>
    </subcellularLocation>
</comment>
<evidence type="ECO:0000256" key="5">
    <source>
        <dbReference type="ARBA" id="ARBA00022692"/>
    </source>
</evidence>
<proteinExistence type="inferred from homology"/>
<comment type="similarity">
    <text evidence="11 12">Belongs to the TonB-dependent receptor family.</text>
</comment>
<evidence type="ECO:0000256" key="6">
    <source>
        <dbReference type="ARBA" id="ARBA00023004"/>
    </source>
</evidence>
<gene>
    <name evidence="17" type="ORF">DI623_03170</name>
</gene>
<dbReference type="PANTHER" id="PTHR32552">
    <property type="entry name" value="FERRICHROME IRON RECEPTOR-RELATED"/>
    <property type="match status" value="1"/>
</dbReference>
<protein>
    <submittedName>
        <fullName evidence="17">TonB-dependent receptor</fullName>
    </submittedName>
</protein>
<evidence type="ECO:0000256" key="1">
    <source>
        <dbReference type="ARBA" id="ARBA00004571"/>
    </source>
</evidence>
<evidence type="ECO:0000256" key="13">
    <source>
        <dbReference type="SAM" id="MobiDB-lite"/>
    </source>
</evidence>
<reference evidence="17 18" key="1">
    <citation type="submission" date="2017-08" db="EMBL/GenBank/DDBJ databases">
        <title>Infants hospitalized years apart are colonized by the same room-sourced microbial strains.</title>
        <authorList>
            <person name="Brooks B."/>
            <person name="Olm M.R."/>
            <person name="Firek B.A."/>
            <person name="Baker R."/>
            <person name="Thomas B.C."/>
            <person name="Morowitz M.J."/>
            <person name="Banfield J.F."/>
        </authorList>
    </citation>
    <scope>NUCLEOTIDE SEQUENCE [LARGE SCALE GENOMIC DNA]</scope>
    <source>
        <strain evidence="17">S2_018_000_R2_101</strain>
    </source>
</reference>
<feature type="domain" description="TonB-dependent receptor plug" evidence="16">
    <location>
        <begin position="64"/>
        <end position="175"/>
    </location>
</feature>
<feature type="region of interest" description="Disordered" evidence="13">
    <location>
        <begin position="612"/>
        <end position="636"/>
    </location>
</feature>
<evidence type="ECO:0000256" key="8">
    <source>
        <dbReference type="ARBA" id="ARBA00023077"/>
    </source>
</evidence>
<feature type="compositionally biased region" description="Polar residues" evidence="13">
    <location>
        <begin position="612"/>
        <end position="626"/>
    </location>
</feature>
<evidence type="ECO:0000256" key="3">
    <source>
        <dbReference type="ARBA" id="ARBA00022452"/>
    </source>
</evidence>